<accession>A0A0E0Y0N2</accession>
<name>A0A0E0Y0N2_ECO1C</name>
<protein>
    <submittedName>
        <fullName evidence="1">Uncharacterized protein</fullName>
    </submittedName>
</protein>
<dbReference type="Pfam" id="PF07922">
    <property type="entry name" value="Glyco_transf_52"/>
    <property type="match status" value="1"/>
</dbReference>
<reference evidence="1 2" key="1">
    <citation type="journal article" date="2012" name="PLoS ONE">
        <title>Genomic comparison of Escherichia coli O104:H4 isolates from 2009 and 2011 reveals plasmid, and prophage heterogeneity, including Shiga toxin encoding phage stx2.</title>
        <authorList>
            <consortium name="Threat Characterization Consortium"/>
            <person name="Ahmed S.A."/>
            <person name="Awosika J."/>
            <person name="Baldwin C."/>
            <person name="Bishop-Lilly K.A."/>
            <person name="Biswas B."/>
            <person name="Broomall S."/>
            <person name="Chain P.S."/>
            <person name="Chertkov O."/>
            <person name="Chokoshvili O."/>
            <person name="Coyne S."/>
            <person name="Davenport K."/>
            <person name="Detter J.C."/>
            <person name="Dorman W."/>
            <person name="Erkkila T.H."/>
            <person name="Folster J.P."/>
            <person name="Frey K.G."/>
            <person name="George M."/>
            <person name="Gleasner C."/>
            <person name="Henry M."/>
            <person name="Hill K.K."/>
            <person name="Hubbard K."/>
            <person name="Insalaco J."/>
            <person name="Johnson S."/>
            <person name="Kitzmiller A."/>
            <person name="Krepps M."/>
            <person name="Lo C.C."/>
            <person name="Luu T."/>
            <person name="McNew L.A."/>
            <person name="Minogue T."/>
            <person name="Munk C.A."/>
            <person name="Osborne B."/>
            <person name="Patel M."/>
            <person name="Reitenga K.G."/>
            <person name="Rosenzweig C.N."/>
            <person name="Shea A."/>
            <person name="Shen X."/>
            <person name="Strockbine N."/>
            <person name="Tarr C."/>
            <person name="Teshima H."/>
            <person name="van Gieson E."/>
            <person name="Verratti K."/>
            <person name="Wolcott M."/>
            <person name="Xie G."/>
            <person name="Sozhamannan S."/>
            <person name="Gibbons H.S."/>
        </authorList>
    </citation>
    <scope>NUCLEOTIDE SEQUENCE [LARGE SCALE GENOMIC DNA]</scope>
    <source>
        <strain evidence="1 2">2011C-3493</strain>
    </source>
</reference>
<dbReference type="KEGG" id="esl:O3K_09245"/>
<dbReference type="RefSeq" id="WP_000783992.1">
    <property type="nucleotide sequence ID" value="NC_018658.1"/>
</dbReference>
<dbReference type="HOGENOM" id="CLU_071525_1_0_6"/>
<evidence type="ECO:0000313" key="2">
    <source>
        <dbReference type="Proteomes" id="UP000006167"/>
    </source>
</evidence>
<evidence type="ECO:0000313" key="1">
    <source>
        <dbReference type="EMBL" id="AFS73751.1"/>
    </source>
</evidence>
<dbReference type="InterPro" id="IPR012477">
    <property type="entry name" value="Glyco_transf_52"/>
</dbReference>
<proteinExistence type="predicted"/>
<dbReference type="Proteomes" id="UP000006167">
    <property type="component" value="Chromosome"/>
</dbReference>
<dbReference type="AlphaFoldDB" id="A0A0E0Y0N2"/>
<dbReference type="EMBL" id="CP003289">
    <property type="protein sequence ID" value="AFS73751.1"/>
    <property type="molecule type" value="Genomic_DNA"/>
</dbReference>
<sequence>MKMRNNVFVFDSPYCLLIYCILFNHQLHDTIYIYSDNVSLRDINFPGKERYIIKKGNNKTSKIFYYFCFLFRLIINPKLRKLISNRKDYRFLGQDHLFFSKPFLNEFILLEDGLANYRYPHYSRLYELIIGGHTFGRSTKVNKILLSGMIDIIDPTINDKVEFFDLIAAWEKLNSVQKKEINHIFNYCIEDELVADVMILTQPLSEDGFISENEKIRLYDEIIKEYNDKKIVIRQHPRELTDYSLYFKDVKVNKVKAPVELVVLNSPMIKTAVTLFSGGIFNIPCREKIFKGTSFSPLLSKHFGNISNKFEVKGKK</sequence>
<gene>
    <name evidence="1" type="ordered locus">O3K_09245</name>
</gene>
<organism evidence="1 2">
    <name type="scientific">Escherichia coli O104:H4 (strain 2011C-3493)</name>
    <dbReference type="NCBI Taxonomy" id="1133852"/>
    <lineage>
        <taxon>Bacteria</taxon>
        <taxon>Pseudomonadati</taxon>
        <taxon>Pseudomonadota</taxon>
        <taxon>Gammaproteobacteria</taxon>
        <taxon>Enterobacterales</taxon>
        <taxon>Enterobacteriaceae</taxon>
        <taxon>Escherichia</taxon>
    </lineage>
</organism>
<dbReference type="PATRIC" id="fig|1133852.3.peg.1932"/>